<dbReference type="GO" id="GO:0022857">
    <property type="term" value="F:transmembrane transporter activity"/>
    <property type="evidence" value="ECO:0007669"/>
    <property type="project" value="InterPro"/>
</dbReference>
<keyword evidence="6 8" id="KW-1133">Transmembrane helix</keyword>
<accession>D2S8K1</accession>
<dbReference type="RefSeq" id="WP_012949013.1">
    <property type="nucleotide sequence ID" value="NC_013757.1"/>
</dbReference>
<reference evidence="10 11" key="1">
    <citation type="journal article" date="2010" name="Stand. Genomic Sci.">
        <title>Complete genome sequence of Geodermatophilus obscurus type strain (G-20).</title>
        <authorList>
            <person name="Ivanova N."/>
            <person name="Sikorski J."/>
            <person name="Jando M."/>
            <person name="Munk C."/>
            <person name="Lapidus A."/>
            <person name="Glavina Del Rio T."/>
            <person name="Copeland A."/>
            <person name="Tice H."/>
            <person name="Cheng J.-F."/>
            <person name="Lucas S."/>
            <person name="Chen F."/>
            <person name="Nolan M."/>
            <person name="Bruce D."/>
            <person name="Goodwin L."/>
            <person name="Pitluck S."/>
            <person name="Mavromatis K."/>
            <person name="Mikhailova N."/>
            <person name="Pati A."/>
            <person name="Chen A."/>
            <person name="Palaniappan K."/>
            <person name="Land M."/>
            <person name="Hauser L."/>
            <person name="Chang Y.-J."/>
            <person name="Jeffries C.D."/>
            <person name="Meincke L."/>
            <person name="Brettin T."/>
            <person name="Detter J.C."/>
            <person name="Detter J.C."/>
            <person name="Rohde M."/>
            <person name="Goeker M."/>
            <person name="Bristow J."/>
            <person name="Eisen J.A."/>
            <person name="Markowitz V."/>
            <person name="Hugenholtz P."/>
            <person name="Kyrpides N.C."/>
            <person name="Klenk H.-P."/>
        </authorList>
    </citation>
    <scope>NUCLEOTIDE SEQUENCE [LARGE SCALE GENOMIC DNA]</scope>
    <source>
        <strain evidence="11">ATCC 25078 / DSM 43160 / JCM 3152 / KCC A-0152 / KCTC 9177 / NBRC 13315 / NRRL B-3577 / G-20</strain>
    </source>
</reference>
<dbReference type="EMBL" id="CP001867">
    <property type="protein sequence ID" value="ADB75582.1"/>
    <property type="molecule type" value="Genomic_DNA"/>
</dbReference>
<feature type="transmembrane region" description="Helical" evidence="8">
    <location>
        <begin position="353"/>
        <end position="373"/>
    </location>
</feature>
<dbReference type="Proteomes" id="UP000001382">
    <property type="component" value="Chromosome"/>
</dbReference>
<evidence type="ECO:0000256" key="2">
    <source>
        <dbReference type="ARBA" id="ARBA00008335"/>
    </source>
</evidence>
<dbReference type="SUPFAM" id="SSF103473">
    <property type="entry name" value="MFS general substrate transporter"/>
    <property type="match status" value="1"/>
</dbReference>
<evidence type="ECO:0000256" key="8">
    <source>
        <dbReference type="SAM" id="Phobius"/>
    </source>
</evidence>
<feature type="domain" description="Major facilitator superfamily (MFS) profile" evidence="9">
    <location>
        <begin position="22"/>
        <end position="406"/>
    </location>
</feature>
<reference evidence="11" key="2">
    <citation type="submission" date="2010-01" db="EMBL/GenBank/DDBJ databases">
        <title>The complete genome of Geodermatophilus obscurus DSM 43160.</title>
        <authorList>
            <consortium name="US DOE Joint Genome Institute (JGI-PGF)"/>
            <person name="Lucas S."/>
            <person name="Copeland A."/>
            <person name="Lapidus A."/>
            <person name="Glavina del Rio T."/>
            <person name="Dalin E."/>
            <person name="Tice H."/>
            <person name="Bruce D."/>
            <person name="Goodwin L."/>
            <person name="Pitluck S."/>
            <person name="Kyrpides N."/>
            <person name="Mavromatis K."/>
            <person name="Ivanova N."/>
            <person name="Munk A.C."/>
            <person name="Brettin T."/>
            <person name="Detter J.C."/>
            <person name="Han C."/>
            <person name="Larimer F."/>
            <person name="Land M."/>
            <person name="Hauser L."/>
            <person name="Markowitz V."/>
            <person name="Cheng J.-F."/>
            <person name="Hugenholtz P."/>
            <person name="Woyke T."/>
            <person name="Wu D."/>
            <person name="Jando M."/>
            <person name="Schneider S."/>
            <person name="Klenk H.-P."/>
            <person name="Eisen J.A."/>
        </authorList>
    </citation>
    <scope>NUCLEOTIDE SEQUENCE [LARGE SCALE GENOMIC DNA]</scope>
    <source>
        <strain evidence="11">ATCC 25078 / DSM 43160 / JCM 3152 / KCC A-0152 / KCTC 9177 / NBRC 13315 / NRRL B-3577 / G-20</strain>
    </source>
</reference>
<feature type="transmembrane region" description="Helical" evidence="8">
    <location>
        <begin position="119"/>
        <end position="138"/>
    </location>
</feature>
<dbReference type="PANTHER" id="PTHR43271:SF1">
    <property type="entry name" value="INNER MEMBRANE TRANSPORT PROTEIN YNFM"/>
    <property type="match status" value="1"/>
</dbReference>
<evidence type="ECO:0000256" key="7">
    <source>
        <dbReference type="ARBA" id="ARBA00023136"/>
    </source>
</evidence>
<evidence type="ECO:0000256" key="3">
    <source>
        <dbReference type="ARBA" id="ARBA00022448"/>
    </source>
</evidence>
<dbReference type="KEGG" id="gob:Gobs_2970"/>
<dbReference type="InterPro" id="IPR020846">
    <property type="entry name" value="MFS_dom"/>
</dbReference>
<dbReference type="AlphaFoldDB" id="D2S8K1"/>
<feature type="transmembrane region" description="Helical" evidence="8">
    <location>
        <begin position="258"/>
        <end position="281"/>
    </location>
</feature>
<gene>
    <name evidence="10" type="ordered locus">Gobs_2970</name>
</gene>
<comment type="subcellular location">
    <subcellularLocation>
        <location evidence="1">Cell membrane</location>
        <topology evidence="1">Multi-pass membrane protein</topology>
    </subcellularLocation>
</comment>
<dbReference type="PROSITE" id="PS50850">
    <property type="entry name" value="MFS"/>
    <property type="match status" value="1"/>
</dbReference>
<evidence type="ECO:0000256" key="1">
    <source>
        <dbReference type="ARBA" id="ARBA00004651"/>
    </source>
</evidence>
<dbReference type="Pfam" id="PF07690">
    <property type="entry name" value="MFS_1"/>
    <property type="match status" value="1"/>
</dbReference>
<feature type="transmembrane region" description="Helical" evidence="8">
    <location>
        <begin position="26"/>
        <end position="43"/>
    </location>
</feature>
<feature type="transmembrane region" description="Helical" evidence="8">
    <location>
        <begin position="92"/>
        <end position="113"/>
    </location>
</feature>
<evidence type="ECO:0000256" key="5">
    <source>
        <dbReference type="ARBA" id="ARBA00022692"/>
    </source>
</evidence>
<feature type="transmembrane region" description="Helical" evidence="8">
    <location>
        <begin position="317"/>
        <end position="341"/>
    </location>
</feature>
<sequence>MDAAACPADVPPGEGHRAGEPGLRRASLAIFLAGIAVFAMLYVPQVLLPELARAFGISSAQSTLAVSVSTASLAVGLLVLGPISDRRGRTAILHGSLAAAAGLGVLVAVAPTWSVLLGLRGVQGLALAGLPAVAAAYLREELHGLVSTRAIGVFVSGNAIGGLTGRLLGGLLADLGGWRAATGGIALLGVGCAVAVRVLLPPSRRFLPMPRQGRLLRQLAAAVTDPVLLGLYGCAALLMGAFVAVYNAATFRLESPPYGLAPGLVGLVFLAYLLGSVSSVVGGELAGRFGRRLLVPVSIAVMVGGVALTLARPLPLFVAGLCVLTGGFFAAHGVASAWVAVRAGRRGRAVGQAASLYSFWYYVGSSVGGTLAGRAWDEGGWPAVVLLASGLSVAALVVALVLGRSRSR</sequence>
<evidence type="ECO:0000256" key="6">
    <source>
        <dbReference type="ARBA" id="ARBA00022989"/>
    </source>
</evidence>
<dbReference type="InterPro" id="IPR011701">
    <property type="entry name" value="MFS"/>
</dbReference>
<organism evidence="10 11">
    <name type="scientific">Geodermatophilus obscurus (strain ATCC 25078 / DSM 43160 / JCM 3152 / CCUG 61914 / KCC A-0152 / KCTC 9177 / NBRC 13315 / NRRL B-3577 / G-20)</name>
    <dbReference type="NCBI Taxonomy" id="526225"/>
    <lineage>
        <taxon>Bacteria</taxon>
        <taxon>Bacillati</taxon>
        <taxon>Actinomycetota</taxon>
        <taxon>Actinomycetes</taxon>
        <taxon>Geodermatophilales</taxon>
        <taxon>Geodermatophilaceae</taxon>
        <taxon>Geodermatophilus</taxon>
    </lineage>
</organism>
<feature type="transmembrane region" description="Helical" evidence="8">
    <location>
        <begin position="221"/>
        <end position="246"/>
    </location>
</feature>
<feature type="transmembrane region" description="Helical" evidence="8">
    <location>
        <begin position="379"/>
        <end position="402"/>
    </location>
</feature>
<dbReference type="PANTHER" id="PTHR43271">
    <property type="entry name" value="BLL2771 PROTEIN"/>
    <property type="match status" value="1"/>
</dbReference>
<feature type="transmembrane region" description="Helical" evidence="8">
    <location>
        <begin position="150"/>
        <end position="168"/>
    </location>
</feature>
<feature type="transmembrane region" description="Helical" evidence="8">
    <location>
        <begin position="63"/>
        <end position="80"/>
    </location>
</feature>
<evidence type="ECO:0000313" key="11">
    <source>
        <dbReference type="Proteomes" id="UP000001382"/>
    </source>
</evidence>
<keyword evidence="5 8" id="KW-0812">Transmembrane</keyword>
<keyword evidence="3" id="KW-0813">Transport</keyword>
<name>D2S8K1_GEOOG</name>
<keyword evidence="4" id="KW-1003">Cell membrane</keyword>
<dbReference type="InterPro" id="IPR036259">
    <property type="entry name" value="MFS_trans_sf"/>
</dbReference>
<keyword evidence="11" id="KW-1185">Reference proteome</keyword>
<evidence type="ECO:0000259" key="9">
    <source>
        <dbReference type="PROSITE" id="PS50850"/>
    </source>
</evidence>
<dbReference type="CDD" id="cd17324">
    <property type="entry name" value="MFS_NepI_like"/>
    <property type="match status" value="1"/>
</dbReference>
<evidence type="ECO:0000313" key="10">
    <source>
        <dbReference type="EMBL" id="ADB75582.1"/>
    </source>
</evidence>
<dbReference type="eggNOG" id="COG2814">
    <property type="taxonomic scope" value="Bacteria"/>
</dbReference>
<keyword evidence="7 8" id="KW-0472">Membrane</keyword>
<feature type="transmembrane region" description="Helical" evidence="8">
    <location>
        <begin position="293"/>
        <end position="311"/>
    </location>
</feature>
<proteinExistence type="inferred from homology"/>
<dbReference type="GO" id="GO:0005886">
    <property type="term" value="C:plasma membrane"/>
    <property type="evidence" value="ECO:0007669"/>
    <property type="project" value="UniProtKB-SubCell"/>
</dbReference>
<dbReference type="OrthoDB" id="63984at2"/>
<dbReference type="HOGENOM" id="CLU_001265_19_3_11"/>
<protein>
    <submittedName>
        <fullName evidence="10">Major facilitator superfamily MFS_1</fullName>
    </submittedName>
</protein>
<comment type="similarity">
    <text evidence="2">Belongs to the major facilitator superfamily.</text>
</comment>
<dbReference type="Gene3D" id="1.20.1250.20">
    <property type="entry name" value="MFS general substrate transporter like domains"/>
    <property type="match status" value="1"/>
</dbReference>
<feature type="transmembrane region" description="Helical" evidence="8">
    <location>
        <begin position="180"/>
        <end position="200"/>
    </location>
</feature>
<evidence type="ECO:0000256" key="4">
    <source>
        <dbReference type="ARBA" id="ARBA00022475"/>
    </source>
</evidence>